<evidence type="ECO:0000256" key="4">
    <source>
        <dbReference type="ARBA" id="ARBA00022840"/>
    </source>
</evidence>
<dbReference type="PANTHER" id="PTHR24031">
    <property type="entry name" value="RNA HELICASE"/>
    <property type="match status" value="1"/>
</dbReference>
<dbReference type="SUPFAM" id="SSF52540">
    <property type="entry name" value="P-loop containing nucleoside triphosphate hydrolases"/>
    <property type="match status" value="2"/>
</dbReference>
<dbReference type="Proteomes" id="UP000290189">
    <property type="component" value="Unassembled WGS sequence"/>
</dbReference>
<gene>
    <name evidence="11" type="ORF">PLBR_LOCUS7958</name>
</gene>
<keyword evidence="1 7" id="KW-0547">Nucleotide-binding</keyword>
<evidence type="ECO:0000256" key="3">
    <source>
        <dbReference type="ARBA" id="ARBA00022806"/>
    </source>
</evidence>
<comment type="similarity">
    <text evidence="7">Belongs to the DEAD box helicase family.</text>
</comment>
<evidence type="ECO:0000256" key="7">
    <source>
        <dbReference type="RuleBase" id="RU365068"/>
    </source>
</evidence>
<reference evidence="11 12" key="1">
    <citation type="submission" date="2018-03" db="EMBL/GenBank/DDBJ databases">
        <authorList>
            <person name="Fogelqvist J."/>
        </authorList>
    </citation>
    <scope>NUCLEOTIDE SEQUENCE [LARGE SCALE GENOMIC DNA]</scope>
</reference>
<evidence type="ECO:0000256" key="5">
    <source>
        <dbReference type="ARBA" id="ARBA00022884"/>
    </source>
</evidence>
<dbReference type="Gene3D" id="3.40.50.300">
    <property type="entry name" value="P-loop containing nucleotide triphosphate hydrolases"/>
    <property type="match status" value="2"/>
</dbReference>
<comment type="function">
    <text evidence="7">RNA helicase.</text>
</comment>
<evidence type="ECO:0000259" key="9">
    <source>
        <dbReference type="PROSITE" id="PS51194"/>
    </source>
</evidence>
<geneLocation type="mitochondrion" evidence="11"/>
<keyword evidence="11" id="KW-0496">Mitochondrion</keyword>
<feature type="domain" description="Helicase ATP-binding" evidence="8">
    <location>
        <begin position="155"/>
        <end position="333"/>
    </location>
</feature>
<evidence type="ECO:0000313" key="12">
    <source>
        <dbReference type="Proteomes" id="UP000290189"/>
    </source>
</evidence>
<dbReference type="PROSITE" id="PS51194">
    <property type="entry name" value="HELICASE_CTER"/>
    <property type="match status" value="1"/>
</dbReference>
<evidence type="ECO:0000256" key="6">
    <source>
        <dbReference type="PROSITE-ProRule" id="PRU00552"/>
    </source>
</evidence>
<feature type="domain" description="DEAD-box RNA helicase Q" evidence="10">
    <location>
        <begin position="124"/>
        <end position="152"/>
    </location>
</feature>
<feature type="short sequence motif" description="Q motif" evidence="6">
    <location>
        <begin position="124"/>
        <end position="152"/>
    </location>
</feature>
<dbReference type="GO" id="GO:0016787">
    <property type="term" value="F:hydrolase activity"/>
    <property type="evidence" value="ECO:0007669"/>
    <property type="project" value="UniProtKB-KW"/>
</dbReference>
<dbReference type="CDD" id="cd18787">
    <property type="entry name" value="SF2_C_DEAD"/>
    <property type="match status" value="1"/>
</dbReference>
<dbReference type="AlphaFoldDB" id="A0A3P3YKM0"/>
<accession>A0A3P3YKM0</accession>
<feature type="domain" description="Helicase C-terminal" evidence="9">
    <location>
        <begin position="367"/>
        <end position="518"/>
    </location>
</feature>
<keyword evidence="4 7" id="KW-0067">ATP-binding</keyword>
<dbReference type="InterPro" id="IPR027417">
    <property type="entry name" value="P-loop_NTPase"/>
</dbReference>
<dbReference type="InterPro" id="IPR014014">
    <property type="entry name" value="RNA_helicase_DEAD_Q_motif"/>
</dbReference>
<proteinExistence type="inferred from homology"/>
<dbReference type="SMART" id="SM00487">
    <property type="entry name" value="DEXDc"/>
    <property type="match status" value="1"/>
</dbReference>
<dbReference type="PROSITE" id="PS51195">
    <property type="entry name" value="Q_MOTIF"/>
    <property type="match status" value="1"/>
</dbReference>
<dbReference type="Pfam" id="PF00270">
    <property type="entry name" value="DEAD"/>
    <property type="match status" value="1"/>
</dbReference>
<keyword evidence="2 7" id="KW-0378">Hydrolase</keyword>
<dbReference type="GO" id="GO:0003724">
    <property type="term" value="F:RNA helicase activity"/>
    <property type="evidence" value="ECO:0007669"/>
    <property type="project" value="UniProtKB-EC"/>
</dbReference>
<dbReference type="InterPro" id="IPR014001">
    <property type="entry name" value="Helicase_ATP-bd"/>
</dbReference>
<name>A0A3P3YKM0_PLABS</name>
<dbReference type="GO" id="GO:0003723">
    <property type="term" value="F:RNA binding"/>
    <property type="evidence" value="ECO:0007669"/>
    <property type="project" value="UniProtKB-UniRule"/>
</dbReference>
<dbReference type="Pfam" id="PF00271">
    <property type="entry name" value="Helicase_C"/>
    <property type="match status" value="1"/>
</dbReference>
<evidence type="ECO:0000313" key="11">
    <source>
        <dbReference type="EMBL" id="SPR00743.1"/>
    </source>
</evidence>
<dbReference type="InterPro" id="IPR001650">
    <property type="entry name" value="Helicase_C-like"/>
</dbReference>
<keyword evidence="3 7" id="KW-0347">Helicase</keyword>
<protein>
    <recommendedName>
        <fullName evidence="7">ATP-dependent RNA helicase</fullName>
        <ecNumber evidence="7">3.6.4.13</ecNumber>
    </recommendedName>
</protein>
<comment type="catalytic activity">
    <reaction evidence="7">
        <text>ATP + H2O = ADP + phosphate + H(+)</text>
        <dbReference type="Rhea" id="RHEA:13065"/>
        <dbReference type="ChEBI" id="CHEBI:15377"/>
        <dbReference type="ChEBI" id="CHEBI:15378"/>
        <dbReference type="ChEBI" id="CHEBI:30616"/>
        <dbReference type="ChEBI" id="CHEBI:43474"/>
        <dbReference type="ChEBI" id="CHEBI:456216"/>
        <dbReference type="EC" id="3.6.4.13"/>
    </reaction>
</comment>
<dbReference type="GO" id="GO:0005524">
    <property type="term" value="F:ATP binding"/>
    <property type="evidence" value="ECO:0007669"/>
    <property type="project" value="UniProtKB-UniRule"/>
</dbReference>
<dbReference type="EC" id="3.6.4.13" evidence="7"/>
<evidence type="ECO:0000259" key="8">
    <source>
        <dbReference type="PROSITE" id="PS51192"/>
    </source>
</evidence>
<dbReference type="InterPro" id="IPR011545">
    <property type="entry name" value="DEAD/DEAH_box_helicase_dom"/>
</dbReference>
<evidence type="ECO:0000256" key="1">
    <source>
        <dbReference type="ARBA" id="ARBA00022741"/>
    </source>
</evidence>
<organism evidence="11 12">
    <name type="scientific">Plasmodiophora brassicae</name>
    <name type="common">Clubroot disease agent</name>
    <dbReference type="NCBI Taxonomy" id="37360"/>
    <lineage>
        <taxon>Eukaryota</taxon>
        <taxon>Sar</taxon>
        <taxon>Rhizaria</taxon>
        <taxon>Endomyxa</taxon>
        <taxon>Phytomyxea</taxon>
        <taxon>Plasmodiophorida</taxon>
        <taxon>Plasmodiophoridae</taxon>
        <taxon>Plasmodiophora</taxon>
    </lineage>
</organism>
<dbReference type="PROSITE" id="PS51192">
    <property type="entry name" value="HELICASE_ATP_BIND_1"/>
    <property type="match status" value="1"/>
</dbReference>
<dbReference type="EMBL" id="OVEO01000015">
    <property type="protein sequence ID" value="SPR00743.1"/>
    <property type="molecule type" value="Genomic_DNA"/>
</dbReference>
<evidence type="ECO:0000259" key="10">
    <source>
        <dbReference type="PROSITE" id="PS51195"/>
    </source>
</evidence>
<comment type="domain">
    <text evidence="7">The Q motif is unique to and characteristic of the DEAD box family of RNA helicases and controls ATP binding and hydrolysis.</text>
</comment>
<sequence length="595" mass="64595">MSPMDVPSGADCCPLLQLYTATDSGGCSCTVQQTPGLQCNILRGLQFYSATDSGGCRGCSFPVTGREPTVRAPVQLHRAPTTVAMMMLVRRVLLGAWTPGRCRVAGRWLAASATAAGRPDAPRVAFASLQLSPKTRAAIDSMGFEALTPVQAETLPRILAGGDILAKAKTGTGKTLAFLLPSIERMVGFPRTKTSVVILSPTRELAQQTMIEARTLSRFHGFNVDCVIGGSNLRMEQARLQGGMTIDVLVATPGRLLAHLRDTKGAAEMLDNLRIVVLDEADQLLDCGFQRDITQILSMLPAKDQRQTLLFSATIPKQVHNIVNIALRDDHEFIDTVGEEDTDTNPQVDQECAVVPFDKQLVVLESVLRAHMKECTRDFKVIVFFPTARVVGFCAKLFARAGLPILEMHSRKSQAARTKIADQFRKGSGLIMFTSDVSARGVDYPDVSLIVQVGLTTREQYIHRVGRTARAGRQGRGVLLLAPFEQAMLGDLQDLPIKDIAGTPVVANARKSLEMNLALSDVPKDAALVKAGAQAYQAFLGFYNSHLRALTWSKDKLVAMANQFATIMGLKQVPAMQKKTVAVMGLRNTPGLRIE</sequence>
<dbReference type="SMART" id="SM00490">
    <property type="entry name" value="HELICc"/>
    <property type="match status" value="1"/>
</dbReference>
<keyword evidence="5 7" id="KW-0694">RNA-binding</keyword>
<evidence type="ECO:0000256" key="2">
    <source>
        <dbReference type="ARBA" id="ARBA00022801"/>
    </source>
</evidence>